<sequence length="623" mass="64186">MSGRTRRRARAARPARAKRVVLLSLGALALVVVACSVWVGARAAISYGDVSAARAEASAAVAAVAADPVSAASRSDRLRAVAARLEDAEGLTGDVVWRASEIVPFVGANLRSYRLTVEALHEAVGRGLTPVVTDLARLETAVSLADRTVDTETVAGAAAGLRTAERALERGRTMLREAESGPLLPPLASGVREAEELVDGLHGTVSSLSVAARVLPGAIGGARAKNYALLFNNNAELRTTGGIAGAMSELTADGGRIELGRQLVPEDLNPPAGAAIPVTPEERALFGTRLGSYIQNVNLTPDFSRSGELTAAHWRAALGAELDGVVSIDTASIGLLLEATGPITVDGRVLNKDNASKVLLRDVYLEIGGRDQQDAFFGELTRVMFDKLFGAGTGTVPVLKALGMAVDQGRISIWLADGELQRELAGGPLAGPLAQLTDDGAPVGVFLADETAGKMDTFLEGSVTATCHAPAATPSAGDTGKSGTGKASTGKASTGKKTGRTVTATATLVSTAPEDIASYPWVVTGPHVPDLTTGHIRTQVQFATTDSLRPTRVSVDGEAVTAITRVIDGHSVSIATVDLAPGAVSVVVAEFAALPTRSPTVERIVATPTATEFEHYAEPGTCG</sequence>
<accession>A0A7G6YFB6</accession>
<gene>
    <name evidence="2" type="ORF">F1C12_20060</name>
</gene>
<feature type="region of interest" description="Disordered" evidence="1">
    <location>
        <begin position="470"/>
        <end position="498"/>
    </location>
</feature>
<dbReference type="Pfam" id="PF13196">
    <property type="entry name" value="DUF4012"/>
    <property type="match status" value="1"/>
</dbReference>
<evidence type="ECO:0000313" key="3">
    <source>
        <dbReference type="Proteomes" id="UP000515511"/>
    </source>
</evidence>
<dbReference type="EMBL" id="CP043641">
    <property type="protein sequence ID" value="QNE37181.1"/>
    <property type="molecule type" value="Genomic_DNA"/>
</dbReference>
<proteinExistence type="predicted"/>
<feature type="compositionally biased region" description="Low complexity" evidence="1">
    <location>
        <begin position="475"/>
        <end position="498"/>
    </location>
</feature>
<name>A0A7G6YFB6_9MICO</name>
<dbReference type="Proteomes" id="UP000515511">
    <property type="component" value="Chromosome"/>
</dbReference>
<evidence type="ECO:0000313" key="2">
    <source>
        <dbReference type="EMBL" id="QNE37181.1"/>
    </source>
</evidence>
<evidence type="ECO:0000256" key="1">
    <source>
        <dbReference type="SAM" id="MobiDB-lite"/>
    </source>
</evidence>
<organism evidence="2 3">
    <name type="scientific">Leifsonia shinshuensis</name>
    <dbReference type="NCBI Taxonomy" id="150026"/>
    <lineage>
        <taxon>Bacteria</taxon>
        <taxon>Bacillati</taxon>
        <taxon>Actinomycetota</taxon>
        <taxon>Actinomycetes</taxon>
        <taxon>Micrococcales</taxon>
        <taxon>Microbacteriaceae</taxon>
        <taxon>Leifsonia</taxon>
    </lineage>
</organism>
<dbReference type="RefSeq" id="WP_185276587.1">
    <property type="nucleotide sequence ID" value="NZ_CP043641.1"/>
</dbReference>
<protein>
    <submittedName>
        <fullName evidence="2">DUF4012 domain-containing protein</fullName>
    </submittedName>
</protein>
<dbReference type="PROSITE" id="PS51257">
    <property type="entry name" value="PROKAR_LIPOPROTEIN"/>
    <property type="match status" value="1"/>
</dbReference>
<dbReference type="KEGG" id="lse:F1C12_20060"/>
<dbReference type="InterPro" id="IPR025101">
    <property type="entry name" value="DUF4012"/>
</dbReference>
<reference evidence="3" key="1">
    <citation type="submission" date="2019-09" db="EMBL/GenBank/DDBJ databases">
        <title>Antimicrobial potential of Antarctic Bacteria.</title>
        <authorList>
            <person name="Benaud N."/>
            <person name="Edwards R.J."/>
            <person name="Ferrari B.C."/>
        </authorList>
    </citation>
    <scope>NUCLEOTIDE SEQUENCE [LARGE SCALE GENOMIC DNA]</scope>
    <source>
        <strain evidence="3">INR9</strain>
    </source>
</reference>
<dbReference type="AlphaFoldDB" id="A0A7G6YFB6"/>